<name>A0A9Q8QDC2_9HYPO</name>
<gene>
    <name evidence="2" type="ORF">JDV02_010848</name>
</gene>
<dbReference type="EMBL" id="CP086356">
    <property type="protein sequence ID" value="UNI17187.1"/>
    <property type="molecule type" value="Genomic_DNA"/>
</dbReference>
<sequence length="107" mass="11341">MRNLANVHATTSSNPSPVFTRALLAGCARCGSVPGKAGWLSAVRYTQNAQNGFGQQQRRDGNGWMDDAHAAAAAAAAARARQTSMPTTQPPASAHAPRNRRPRFILT</sequence>
<evidence type="ECO:0000313" key="2">
    <source>
        <dbReference type="EMBL" id="UNI17187.1"/>
    </source>
</evidence>
<evidence type="ECO:0000256" key="1">
    <source>
        <dbReference type="SAM" id="MobiDB-lite"/>
    </source>
</evidence>
<evidence type="ECO:0000313" key="3">
    <source>
        <dbReference type="Proteomes" id="UP000829364"/>
    </source>
</evidence>
<feature type="compositionally biased region" description="Low complexity" evidence="1">
    <location>
        <begin position="70"/>
        <end position="81"/>
    </location>
</feature>
<dbReference type="Proteomes" id="UP000829364">
    <property type="component" value="Chromosome 3"/>
</dbReference>
<feature type="compositionally biased region" description="Polar residues" evidence="1">
    <location>
        <begin position="82"/>
        <end position="91"/>
    </location>
</feature>
<feature type="compositionally biased region" description="Basic residues" evidence="1">
    <location>
        <begin position="97"/>
        <end position="107"/>
    </location>
</feature>
<reference evidence="2" key="1">
    <citation type="submission" date="2021-11" db="EMBL/GenBank/DDBJ databases">
        <title>Purpureocillium_takamizusanense_genome.</title>
        <authorList>
            <person name="Nguyen N.-H."/>
        </authorList>
    </citation>
    <scope>NUCLEOTIDE SEQUENCE</scope>
    <source>
        <strain evidence="2">PT3</strain>
    </source>
</reference>
<dbReference type="RefSeq" id="XP_047840668.1">
    <property type="nucleotide sequence ID" value="XM_047992586.1"/>
</dbReference>
<dbReference type="AlphaFoldDB" id="A0A9Q8QDC2"/>
<protein>
    <submittedName>
        <fullName evidence="2">Uncharacterized protein</fullName>
    </submittedName>
</protein>
<dbReference type="GeneID" id="72072765"/>
<proteinExistence type="predicted"/>
<dbReference type="KEGG" id="ptkz:JDV02_010848"/>
<organism evidence="2 3">
    <name type="scientific">Purpureocillium takamizusanense</name>
    <dbReference type="NCBI Taxonomy" id="2060973"/>
    <lineage>
        <taxon>Eukaryota</taxon>
        <taxon>Fungi</taxon>
        <taxon>Dikarya</taxon>
        <taxon>Ascomycota</taxon>
        <taxon>Pezizomycotina</taxon>
        <taxon>Sordariomycetes</taxon>
        <taxon>Hypocreomycetidae</taxon>
        <taxon>Hypocreales</taxon>
        <taxon>Ophiocordycipitaceae</taxon>
        <taxon>Purpureocillium</taxon>
    </lineage>
</organism>
<accession>A0A9Q8QDC2</accession>
<feature type="region of interest" description="Disordered" evidence="1">
    <location>
        <begin position="51"/>
        <end position="107"/>
    </location>
</feature>
<feature type="compositionally biased region" description="Basic and acidic residues" evidence="1">
    <location>
        <begin position="57"/>
        <end position="69"/>
    </location>
</feature>
<keyword evidence="3" id="KW-1185">Reference proteome</keyword>